<gene>
    <name evidence="2" type="ORF">UFOPK3268_00277</name>
</gene>
<organism evidence="2">
    <name type="scientific">freshwater metagenome</name>
    <dbReference type="NCBI Taxonomy" id="449393"/>
    <lineage>
        <taxon>unclassified sequences</taxon>
        <taxon>metagenomes</taxon>
        <taxon>ecological metagenomes</taxon>
    </lineage>
</organism>
<feature type="transmembrane region" description="Helical" evidence="1">
    <location>
        <begin position="55"/>
        <end position="75"/>
    </location>
</feature>
<feature type="transmembrane region" description="Helical" evidence="1">
    <location>
        <begin position="146"/>
        <end position="166"/>
    </location>
</feature>
<evidence type="ECO:0000313" key="2">
    <source>
        <dbReference type="EMBL" id="CAB4846674.1"/>
    </source>
</evidence>
<keyword evidence="1" id="KW-0472">Membrane</keyword>
<protein>
    <submittedName>
        <fullName evidence="2">Unannotated protein</fullName>
    </submittedName>
</protein>
<reference evidence="2" key="1">
    <citation type="submission" date="2020-05" db="EMBL/GenBank/DDBJ databases">
        <authorList>
            <person name="Chiriac C."/>
            <person name="Salcher M."/>
            <person name="Ghai R."/>
            <person name="Kavagutti S V."/>
        </authorList>
    </citation>
    <scope>NUCLEOTIDE SEQUENCE</scope>
</reference>
<sequence length="205" mass="21450">MIALILGLSLVAIRVVGGPLRRMAPYTDLACLGAAFLLLETRAVTWSALLFGTTWVVNAIVFAGILVVVLLAVEVTRRLPKRPSRPLAFGLLGVTLVIAWLVPTSWLLGLPIWLRALAAIAIAFGPVFASNIVFATRFADTEDPTGAFAANLLGAMVGGCLEYVALITGYPILLLIAGVLYAGAFILGPRVGNARAGASRLVSGP</sequence>
<feature type="transmembrane region" description="Helical" evidence="1">
    <location>
        <begin position="172"/>
        <end position="191"/>
    </location>
</feature>
<dbReference type="AlphaFoldDB" id="A0A6J7BP10"/>
<name>A0A6J7BP10_9ZZZZ</name>
<accession>A0A6J7BP10</accession>
<proteinExistence type="predicted"/>
<dbReference type="EMBL" id="CAFBIZ010000019">
    <property type="protein sequence ID" value="CAB4846674.1"/>
    <property type="molecule type" value="Genomic_DNA"/>
</dbReference>
<feature type="transmembrane region" description="Helical" evidence="1">
    <location>
        <begin position="87"/>
        <end position="106"/>
    </location>
</feature>
<feature type="transmembrane region" description="Helical" evidence="1">
    <location>
        <begin position="112"/>
        <end position="134"/>
    </location>
</feature>
<keyword evidence="1" id="KW-1133">Transmembrane helix</keyword>
<keyword evidence="1" id="KW-0812">Transmembrane</keyword>
<evidence type="ECO:0000256" key="1">
    <source>
        <dbReference type="SAM" id="Phobius"/>
    </source>
</evidence>